<evidence type="ECO:0000313" key="6">
    <source>
        <dbReference type="Proteomes" id="UP000265618"/>
    </source>
</evidence>
<keyword evidence="4" id="KW-0175">Coiled coil</keyword>
<dbReference type="SMART" id="SM00368">
    <property type="entry name" value="LRR_RI"/>
    <property type="match status" value="2"/>
</dbReference>
<dbReference type="InterPro" id="IPR001611">
    <property type="entry name" value="Leu-rich_rpt"/>
</dbReference>
<feature type="non-terminal residue" evidence="5">
    <location>
        <position position="434"/>
    </location>
</feature>
<protein>
    <submittedName>
        <fullName evidence="5">Uncharacterized protein</fullName>
    </submittedName>
</protein>
<dbReference type="GO" id="GO:0006913">
    <property type="term" value="P:nucleocytoplasmic transport"/>
    <property type="evidence" value="ECO:0007669"/>
    <property type="project" value="TreeGrafter"/>
</dbReference>
<keyword evidence="3" id="KW-0677">Repeat</keyword>
<proteinExistence type="predicted"/>
<keyword evidence="6" id="KW-1185">Reference proteome</keyword>
<feature type="coiled-coil region" evidence="4">
    <location>
        <begin position="176"/>
        <end position="234"/>
    </location>
</feature>
<reference evidence="5 6" key="1">
    <citation type="journal article" date="2018" name="PLoS ONE">
        <title>The draft genome of Kipferlia bialata reveals reductive genome evolution in fornicate parasites.</title>
        <authorList>
            <person name="Tanifuji G."/>
            <person name="Takabayashi S."/>
            <person name="Kume K."/>
            <person name="Takagi M."/>
            <person name="Nakayama T."/>
            <person name="Kamikawa R."/>
            <person name="Inagaki Y."/>
            <person name="Hashimoto T."/>
        </authorList>
    </citation>
    <scope>NUCLEOTIDE SEQUENCE [LARGE SCALE GENOMIC DNA]</scope>
    <source>
        <strain evidence="5">NY0173</strain>
    </source>
</reference>
<dbReference type="GO" id="GO:0005829">
    <property type="term" value="C:cytosol"/>
    <property type="evidence" value="ECO:0007669"/>
    <property type="project" value="TreeGrafter"/>
</dbReference>
<comment type="caution">
    <text evidence="5">The sequence shown here is derived from an EMBL/GenBank/DDBJ whole genome shotgun (WGS) entry which is preliminary data.</text>
</comment>
<dbReference type="PANTHER" id="PTHR24113:SF12">
    <property type="entry name" value="RAN GTPASE-ACTIVATING PROTEIN 1"/>
    <property type="match status" value="1"/>
</dbReference>
<gene>
    <name evidence="5" type="ORF">KIPB_011652</name>
</gene>
<dbReference type="GO" id="GO:0048471">
    <property type="term" value="C:perinuclear region of cytoplasm"/>
    <property type="evidence" value="ECO:0007669"/>
    <property type="project" value="TreeGrafter"/>
</dbReference>
<feature type="non-terminal residue" evidence="5">
    <location>
        <position position="1"/>
    </location>
</feature>
<evidence type="ECO:0000256" key="2">
    <source>
        <dbReference type="ARBA" id="ARBA00022614"/>
    </source>
</evidence>
<accession>A0A9K3GNA9</accession>
<dbReference type="GO" id="GO:0005096">
    <property type="term" value="F:GTPase activator activity"/>
    <property type="evidence" value="ECO:0007669"/>
    <property type="project" value="UniProtKB-KW"/>
</dbReference>
<dbReference type="Pfam" id="PF13516">
    <property type="entry name" value="LRR_6"/>
    <property type="match status" value="1"/>
</dbReference>
<dbReference type="GO" id="GO:0031267">
    <property type="term" value="F:small GTPase binding"/>
    <property type="evidence" value="ECO:0007669"/>
    <property type="project" value="TreeGrafter"/>
</dbReference>
<dbReference type="Proteomes" id="UP000265618">
    <property type="component" value="Unassembled WGS sequence"/>
</dbReference>
<evidence type="ECO:0000256" key="1">
    <source>
        <dbReference type="ARBA" id="ARBA00022468"/>
    </source>
</evidence>
<dbReference type="InterPro" id="IPR027038">
    <property type="entry name" value="RanGap"/>
</dbReference>
<dbReference type="SUPFAM" id="SSF52047">
    <property type="entry name" value="RNI-like"/>
    <property type="match status" value="1"/>
</dbReference>
<name>A0A9K3GNA9_9EUKA</name>
<evidence type="ECO:0000313" key="5">
    <source>
        <dbReference type="EMBL" id="GIQ89232.1"/>
    </source>
</evidence>
<keyword evidence="2" id="KW-0433">Leucine-rich repeat</keyword>
<dbReference type="Gene3D" id="3.80.10.10">
    <property type="entry name" value="Ribonuclease Inhibitor"/>
    <property type="match status" value="1"/>
</dbReference>
<keyword evidence="1" id="KW-0343">GTPase activation</keyword>
<dbReference type="InterPro" id="IPR032675">
    <property type="entry name" value="LRR_dom_sf"/>
</dbReference>
<dbReference type="PANTHER" id="PTHR24113">
    <property type="entry name" value="RAN GTPASE-ACTIVATING PROTEIN 1"/>
    <property type="match status" value="1"/>
</dbReference>
<evidence type="ECO:0000256" key="4">
    <source>
        <dbReference type="SAM" id="Coils"/>
    </source>
</evidence>
<evidence type="ECO:0000256" key="3">
    <source>
        <dbReference type="ARBA" id="ARBA00022737"/>
    </source>
</evidence>
<sequence>AGASSLAQALISVPNLKNMGFSFESLGDDGATSVAEALHLVPRLEKLSLHCSHITATGAISLSQALICVPNLKKLVIFSNKIGDSGAAALARSLPHLPRLTELDILYCGVSSTMFEGIEAIVATSSMPERQTLLDTLLEAHGMEVTPKADRVTDTSELRHQNAALTSELERTVQLLEASETSLSQARETIQTLEQQRDEARQHSTEMEEQAHRLSAIQTERDTYRDRLASAEERFRSFIPSATVSARSVLSSLTAMDTTDISGTLEQLNAYAPAAKGLTKLAGPLARFLRKHNPSLLSHENVAPLVSTFAPLHSDYTKCLEPLDIISIDPAEGTAQLKGWLEAVEAVEGLVPVFPPADIASLSLDDKQLVCVAVEFNQVVVQVYTAAEALLPHREALSAAVSALTGVRPVAVSKAIALRAKVQHMAQQLQCRVE</sequence>
<dbReference type="GO" id="GO:0005634">
    <property type="term" value="C:nucleus"/>
    <property type="evidence" value="ECO:0007669"/>
    <property type="project" value="TreeGrafter"/>
</dbReference>
<dbReference type="OrthoDB" id="120976at2759"/>
<dbReference type="AlphaFoldDB" id="A0A9K3GNA9"/>
<dbReference type="EMBL" id="BDIP01004827">
    <property type="protein sequence ID" value="GIQ89232.1"/>
    <property type="molecule type" value="Genomic_DNA"/>
</dbReference>
<organism evidence="5 6">
    <name type="scientific">Kipferlia bialata</name>
    <dbReference type="NCBI Taxonomy" id="797122"/>
    <lineage>
        <taxon>Eukaryota</taxon>
        <taxon>Metamonada</taxon>
        <taxon>Carpediemonas-like organisms</taxon>
        <taxon>Kipferlia</taxon>
    </lineage>
</organism>